<sequence>MSYQLLHRLHQREQYPSGLKNFTNTLFLCLGFDGKQIGFCKLKENLPIKQNGVAHFD</sequence>
<proteinExistence type="predicted"/>
<evidence type="ECO:0000313" key="2">
    <source>
        <dbReference type="Proteomes" id="UP000238479"/>
    </source>
</evidence>
<evidence type="ECO:0000313" key="1">
    <source>
        <dbReference type="EMBL" id="PRQ32355.1"/>
    </source>
</evidence>
<comment type="caution">
    <text evidence="1">The sequence shown here is derived from an EMBL/GenBank/DDBJ whole genome shotgun (WGS) entry which is preliminary data.</text>
</comment>
<dbReference type="Gramene" id="PRQ32355">
    <property type="protein sequence ID" value="PRQ32355"/>
    <property type="gene ID" value="RchiOBHm_Chr5g0045451"/>
</dbReference>
<protein>
    <submittedName>
        <fullName evidence="1">Uncharacterized protein</fullName>
    </submittedName>
</protein>
<dbReference type="Proteomes" id="UP000238479">
    <property type="component" value="Chromosome 5"/>
</dbReference>
<dbReference type="AlphaFoldDB" id="A0A2P6QDT8"/>
<organism evidence="1 2">
    <name type="scientific">Rosa chinensis</name>
    <name type="common">China rose</name>
    <dbReference type="NCBI Taxonomy" id="74649"/>
    <lineage>
        <taxon>Eukaryota</taxon>
        <taxon>Viridiplantae</taxon>
        <taxon>Streptophyta</taxon>
        <taxon>Embryophyta</taxon>
        <taxon>Tracheophyta</taxon>
        <taxon>Spermatophyta</taxon>
        <taxon>Magnoliopsida</taxon>
        <taxon>eudicotyledons</taxon>
        <taxon>Gunneridae</taxon>
        <taxon>Pentapetalae</taxon>
        <taxon>rosids</taxon>
        <taxon>fabids</taxon>
        <taxon>Rosales</taxon>
        <taxon>Rosaceae</taxon>
        <taxon>Rosoideae</taxon>
        <taxon>Rosoideae incertae sedis</taxon>
        <taxon>Rosa</taxon>
    </lineage>
</organism>
<name>A0A2P6QDT8_ROSCH</name>
<gene>
    <name evidence="1" type="ORF">RchiOBHm_Chr5g0045451</name>
</gene>
<dbReference type="EMBL" id="PDCK01000043">
    <property type="protein sequence ID" value="PRQ32355.1"/>
    <property type="molecule type" value="Genomic_DNA"/>
</dbReference>
<accession>A0A2P6QDT8</accession>
<keyword evidence="2" id="KW-1185">Reference proteome</keyword>
<reference evidence="1 2" key="1">
    <citation type="journal article" date="2018" name="Nat. Genet.">
        <title>The Rosa genome provides new insights in the design of modern roses.</title>
        <authorList>
            <person name="Bendahmane M."/>
        </authorList>
    </citation>
    <scope>NUCLEOTIDE SEQUENCE [LARGE SCALE GENOMIC DNA]</scope>
    <source>
        <strain evidence="2">cv. Old Blush</strain>
    </source>
</reference>